<accession>A0ABT6MIG6</accession>
<feature type="region of interest" description="Disordered" evidence="1">
    <location>
        <begin position="697"/>
        <end position="800"/>
    </location>
</feature>
<name>A0ABT6MIG6_9NOCA</name>
<reference evidence="4 5" key="1">
    <citation type="submission" date="2023-04" db="EMBL/GenBank/DDBJ databases">
        <title>Forest soil microbial communities from Buena Vista Peninsula, Colon Province, Panama.</title>
        <authorList>
            <person name="Bouskill N."/>
        </authorList>
    </citation>
    <scope>NUCLEOTIDE SEQUENCE [LARGE SCALE GENOMIC DNA]</scope>
    <source>
        <strain evidence="4 5">CFH S0262</strain>
    </source>
</reference>
<feature type="compositionally biased region" description="Basic and acidic residues" evidence="1">
    <location>
        <begin position="714"/>
        <end position="726"/>
    </location>
</feature>
<gene>
    <name evidence="4" type="ORF">M2280_005363</name>
</gene>
<protein>
    <submittedName>
        <fullName evidence="4">Uncharacterized protein</fullName>
    </submittedName>
</protein>
<evidence type="ECO:0000313" key="4">
    <source>
        <dbReference type="EMBL" id="MDH6284111.1"/>
    </source>
</evidence>
<dbReference type="Proteomes" id="UP001160334">
    <property type="component" value="Unassembled WGS sequence"/>
</dbReference>
<keyword evidence="5" id="KW-1185">Reference proteome</keyword>
<feature type="compositionally biased region" description="Basic and acidic residues" evidence="1">
    <location>
        <begin position="763"/>
        <end position="779"/>
    </location>
</feature>
<evidence type="ECO:0000259" key="3">
    <source>
        <dbReference type="Pfam" id="PF20014"/>
    </source>
</evidence>
<dbReference type="Pfam" id="PF20014">
    <property type="entry name" value="GAP1-M"/>
    <property type="match status" value="1"/>
</dbReference>
<dbReference type="InterPro" id="IPR045402">
    <property type="entry name" value="GAP1-N2"/>
</dbReference>
<dbReference type="EMBL" id="JARXVC010000018">
    <property type="protein sequence ID" value="MDH6284111.1"/>
    <property type="molecule type" value="Genomic_DNA"/>
</dbReference>
<dbReference type="Pfam" id="PF20013">
    <property type="entry name" value="GAP1-N2"/>
    <property type="match status" value="1"/>
</dbReference>
<evidence type="ECO:0000259" key="2">
    <source>
        <dbReference type="Pfam" id="PF20013"/>
    </source>
</evidence>
<feature type="domain" description="GTPase-associated protein 1 N-terminal" evidence="2">
    <location>
        <begin position="24"/>
        <end position="158"/>
    </location>
</feature>
<evidence type="ECO:0000313" key="5">
    <source>
        <dbReference type="Proteomes" id="UP001160334"/>
    </source>
</evidence>
<organism evidence="4 5">
    <name type="scientific">Prescottella agglutinans</name>
    <dbReference type="NCBI Taxonomy" id="1644129"/>
    <lineage>
        <taxon>Bacteria</taxon>
        <taxon>Bacillati</taxon>
        <taxon>Actinomycetota</taxon>
        <taxon>Actinomycetes</taxon>
        <taxon>Mycobacteriales</taxon>
        <taxon>Nocardiaceae</taxon>
        <taxon>Prescottella</taxon>
    </lineage>
</organism>
<sequence>MASMNQPDSQHRGIQQACAAGSTGQLTYSSFDTGTGASGGWQIKQATDTLDPSDRELLRAWVSTSLIPVQPMPQFPTPEEVQARPHRLTYAPVSAERGAYWHTVPAGADGSGRPGNVFAHTFLDAEPPVAEHRPIDLWRSPDWLIPFGAREVLAAELPPHPPQPGAAVSRDRVIDFLLDPSVWRVSLFSVLLDAVAGAINGGPAVVFGAERIDSAALWIGAVSHFLSKYAARKLAWSTFERATDLPTALSQGLHLIAVPLSDLAELESSDRFVILAESDEPSRGEYRVQPNRTPAGAKIPVTRLSQIAEVLLIDPDVVRRVLRTRDNVVERVSDAQTDPSWSLAMAIELEDEEDLSDAEEDCAEVITGFLPSILREYPDLHAAASAVVAKRTGTSPAEALAALGRTRGSSGSEPSVSVAMTLQVYLERALADREWLVEAPPSRLAAPQPGWAPPELLALVDTRVGEMLRECETVEPDGHEAENLAVVVLRLTDLLVRTRVIGEDSAEIVGSLQRILEQAVPTIFFDDDRVQGFVGRVGHLNPLTCRLVLQPVIVSLDSMKDRPIGTRLNRGVIAWAVPYKVHPQPLAELLAGPVAEFDPERALYAERIVAEMRGNPDDRSNDSLRSLCLAHVLLTGELDPELQGILFRAPAWAARDLEVVMRRFGNRLPPTAAWWTMLRAPSDRHVAAIMDLILPRDSQPDTHTAGAQAPQREPNGDMWRRLEVSPDRVPGGGSEGLQDGAEHVASTPVAPGGDRWGSSFQGRPEHVDGFGRQQHRYDARPQGTDPHAAPHPDSTTAEWPGGLAAHQTISAHPRMDALRQLVQLRRITTWPGVDKNTVLHGFHALTTELAVNRVDIDSLSADLQVNLAVLQMAKLIAEPSTTSSFSWQRAQAPAQIPLPGKLGRDSLERVRRALLDLCGSGVLDIDAVVTTAFLVSPSGPGFTRATEYEQDLGRFASTQGEYPASLLDRIVESLVAEQHPVWPEGPDQMPQSVLKAIEERHRRDPEPPIAAYRKYLKRWLEARGVESGGTLKSLFRRRG</sequence>
<evidence type="ECO:0000256" key="1">
    <source>
        <dbReference type="SAM" id="MobiDB-lite"/>
    </source>
</evidence>
<comment type="caution">
    <text evidence="4">The sequence shown here is derived from an EMBL/GenBank/DDBJ whole genome shotgun (WGS) entry which is preliminary data.</text>
</comment>
<feature type="domain" description="GTPase-associated protein 1 middle" evidence="3">
    <location>
        <begin position="186"/>
        <end position="268"/>
    </location>
</feature>
<dbReference type="InterPro" id="IPR045401">
    <property type="entry name" value="GAP1-M"/>
</dbReference>
<proteinExistence type="predicted"/>